<reference evidence="1 2" key="2">
    <citation type="submission" date="2017-04" db="EMBL/GenBank/DDBJ databases">
        <title>CpG methylation of centromeres and impact of large insertions on vertebrate speciation.</title>
        <authorList>
            <person name="Ichikawa K."/>
            <person name="Yoshimura J."/>
            <person name="Morishita S."/>
        </authorList>
    </citation>
    <scope>NUCLEOTIDE SEQUENCE</scope>
    <source>
        <strain evidence="1 2">HSOK</strain>
    </source>
</reference>
<name>A0A3P9HFT1_ORYLA</name>
<dbReference type="Proteomes" id="UP000265200">
    <property type="component" value="Chromosome 9"/>
</dbReference>
<evidence type="ECO:0000313" key="1">
    <source>
        <dbReference type="Ensembl" id="ENSORLP00015006348.1"/>
    </source>
</evidence>
<evidence type="ECO:0000313" key="2">
    <source>
        <dbReference type="Proteomes" id="UP000265200"/>
    </source>
</evidence>
<dbReference type="AlphaFoldDB" id="A0A3P9HFT1"/>
<reference evidence="1" key="3">
    <citation type="submission" date="2025-08" db="UniProtKB">
        <authorList>
            <consortium name="Ensembl"/>
        </authorList>
    </citation>
    <scope>IDENTIFICATION</scope>
    <source>
        <strain evidence="1">HSOK</strain>
    </source>
</reference>
<sequence>RPSLWTQDSPAGPAPFLGSTSSLPFCEHVPAAGLQPGPLGLEKEPSCLVLASRSCSSCLWPRRNRYSMCITSVFLMRAFSLNSSRIRGMKPGLTRTCCCSLLCRIDMTSAERLYTLTCQLGNIRDDLLNLLLIMLRLL</sequence>
<reference evidence="1" key="4">
    <citation type="submission" date="2025-09" db="UniProtKB">
        <authorList>
            <consortium name="Ensembl"/>
        </authorList>
    </citation>
    <scope>IDENTIFICATION</scope>
    <source>
        <strain evidence="1">HSOK</strain>
    </source>
</reference>
<protein>
    <submittedName>
        <fullName evidence="1">Uncharacterized protein</fullName>
    </submittedName>
</protein>
<proteinExistence type="predicted"/>
<accession>A0A3P9HFT1</accession>
<dbReference type="Ensembl" id="ENSORLT00015004374.1">
    <property type="protein sequence ID" value="ENSORLP00015006348.1"/>
    <property type="gene ID" value="ENSORLG00015007183.1"/>
</dbReference>
<reference key="1">
    <citation type="journal article" date="2007" name="Nature">
        <title>The medaka draft genome and insights into vertebrate genome evolution.</title>
        <authorList>
            <person name="Kasahara M."/>
            <person name="Naruse K."/>
            <person name="Sasaki S."/>
            <person name="Nakatani Y."/>
            <person name="Qu W."/>
            <person name="Ahsan B."/>
            <person name="Yamada T."/>
            <person name="Nagayasu Y."/>
            <person name="Doi K."/>
            <person name="Kasai Y."/>
            <person name="Jindo T."/>
            <person name="Kobayashi D."/>
            <person name="Shimada A."/>
            <person name="Toyoda A."/>
            <person name="Kuroki Y."/>
            <person name="Fujiyama A."/>
            <person name="Sasaki T."/>
            <person name="Shimizu A."/>
            <person name="Asakawa S."/>
            <person name="Shimizu N."/>
            <person name="Hashimoto S."/>
            <person name="Yang J."/>
            <person name="Lee Y."/>
            <person name="Matsushima K."/>
            <person name="Sugano S."/>
            <person name="Sakaizumi M."/>
            <person name="Narita T."/>
            <person name="Ohishi K."/>
            <person name="Haga S."/>
            <person name="Ohta F."/>
            <person name="Nomoto H."/>
            <person name="Nogata K."/>
            <person name="Morishita T."/>
            <person name="Endo T."/>
            <person name="Shin-I T."/>
            <person name="Takeda H."/>
            <person name="Morishita S."/>
            <person name="Kohara Y."/>
        </authorList>
    </citation>
    <scope>NUCLEOTIDE SEQUENCE [LARGE SCALE GENOMIC DNA]</scope>
    <source>
        <strain>Hd-rR</strain>
    </source>
</reference>
<organism evidence="1 2">
    <name type="scientific">Oryzias latipes</name>
    <name type="common">Japanese rice fish</name>
    <name type="synonym">Japanese killifish</name>
    <dbReference type="NCBI Taxonomy" id="8090"/>
    <lineage>
        <taxon>Eukaryota</taxon>
        <taxon>Metazoa</taxon>
        <taxon>Chordata</taxon>
        <taxon>Craniata</taxon>
        <taxon>Vertebrata</taxon>
        <taxon>Euteleostomi</taxon>
        <taxon>Actinopterygii</taxon>
        <taxon>Neopterygii</taxon>
        <taxon>Teleostei</taxon>
        <taxon>Neoteleostei</taxon>
        <taxon>Acanthomorphata</taxon>
        <taxon>Ovalentaria</taxon>
        <taxon>Atherinomorphae</taxon>
        <taxon>Beloniformes</taxon>
        <taxon>Adrianichthyidae</taxon>
        <taxon>Oryziinae</taxon>
        <taxon>Oryzias</taxon>
    </lineage>
</organism>